<name>A0ABQ9HNQ7_9NEOP</name>
<protein>
    <submittedName>
        <fullName evidence="1">Uncharacterized protein</fullName>
    </submittedName>
</protein>
<gene>
    <name evidence="1" type="ORF">PR048_012005</name>
</gene>
<sequence>MQQIRITGKERALIVKEIKREHFFSYSKLLKGHLLNHKWYNDGSSVNWRCILWLLYYKNMPMYVSTKLLLNAIPVLQPTLTYTGPNPISVEKKKDLLELLPFIFPLFHEVYKNLRRKDYDHNVLSDVFDDESD</sequence>
<comment type="caution">
    <text evidence="1">The sequence shown here is derived from an EMBL/GenBank/DDBJ whole genome shotgun (WGS) entry which is preliminary data.</text>
</comment>
<evidence type="ECO:0000313" key="2">
    <source>
        <dbReference type="Proteomes" id="UP001159363"/>
    </source>
</evidence>
<accession>A0ABQ9HNQ7</accession>
<evidence type="ECO:0000313" key="1">
    <source>
        <dbReference type="EMBL" id="KAJ8885805.1"/>
    </source>
</evidence>
<dbReference type="EMBL" id="JARBHB010000004">
    <property type="protein sequence ID" value="KAJ8885805.1"/>
    <property type="molecule type" value="Genomic_DNA"/>
</dbReference>
<proteinExistence type="predicted"/>
<organism evidence="1 2">
    <name type="scientific">Dryococelus australis</name>
    <dbReference type="NCBI Taxonomy" id="614101"/>
    <lineage>
        <taxon>Eukaryota</taxon>
        <taxon>Metazoa</taxon>
        <taxon>Ecdysozoa</taxon>
        <taxon>Arthropoda</taxon>
        <taxon>Hexapoda</taxon>
        <taxon>Insecta</taxon>
        <taxon>Pterygota</taxon>
        <taxon>Neoptera</taxon>
        <taxon>Polyneoptera</taxon>
        <taxon>Phasmatodea</taxon>
        <taxon>Verophasmatodea</taxon>
        <taxon>Anareolatae</taxon>
        <taxon>Phasmatidae</taxon>
        <taxon>Eurycanthinae</taxon>
        <taxon>Dryococelus</taxon>
    </lineage>
</organism>
<dbReference type="Proteomes" id="UP001159363">
    <property type="component" value="Chromosome X"/>
</dbReference>
<keyword evidence="2" id="KW-1185">Reference proteome</keyword>
<reference evidence="1 2" key="1">
    <citation type="submission" date="2023-02" db="EMBL/GenBank/DDBJ databases">
        <title>LHISI_Scaffold_Assembly.</title>
        <authorList>
            <person name="Stuart O.P."/>
            <person name="Cleave R."/>
            <person name="Magrath M.J.L."/>
            <person name="Mikheyev A.S."/>
        </authorList>
    </citation>
    <scope>NUCLEOTIDE SEQUENCE [LARGE SCALE GENOMIC DNA]</scope>
    <source>
        <strain evidence="1">Daus_M_001</strain>
        <tissue evidence="1">Leg muscle</tissue>
    </source>
</reference>